<protein>
    <submittedName>
        <fullName evidence="2">Sodium/glutamate symporter</fullName>
    </submittedName>
</protein>
<feature type="transmembrane region" description="Helical" evidence="1">
    <location>
        <begin position="234"/>
        <end position="252"/>
    </location>
</feature>
<feature type="transmembrane region" description="Helical" evidence="1">
    <location>
        <begin position="6"/>
        <end position="25"/>
    </location>
</feature>
<feature type="transmembrane region" description="Helical" evidence="1">
    <location>
        <begin position="356"/>
        <end position="378"/>
    </location>
</feature>
<dbReference type="PANTHER" id="PTHR36178:SF1">
    <property type="entry name" value="SODIUM_GLUTAMATE SYMPORTER"/>
    <property type="match status" value="1"/>
</dbReference>
<keyword evidence="1" id="KW-0472">Membrane</keyword>
<dbReference type="GO" id="GO:0016020">
    <property type="term" value="C:membrane"/>
    <property type="evidence" value="ECO:0007669"/>
    <property type="project" value="InterPro"/>
</dbReference>
<evidence type="ECO:0000256" key="1">
    <source>
        <dbReference type="SAM" id="Phobius"/>
    </source>
</evidence>
<feature type="transmembrane region" description="Helical" evidence="1">
    <location>
        <begin position="64"/>
        <end position="83"/>
    </location>
</feature>
<sequence length="458" mass="50290">MPFGPYTMLLDFCIVAGLLFVGQLLRAKLRIIQNLYLPASVIAGVLGILLGSQFLNILPFSNNIGSYPYMLVVVLFATLFLGNEKMDSPKKVVSEVGDTFSYSMIAEIGQFGIALLFGILVFKQFFPDLHHAFALMLPAGWAGGYGYATAIGGVLQNYGFKDALTVGFTMATAGMLSGIFGGLLFINIATRLGITRFVKAMAKLPESMKTGLIPPEERKPIGMGTVSSGCIDPLAWHLVLVLIAAACGYYSNQYFKVIMPKYDVPMMCLSMLAGVLLQLLLNRMNLGQYVDKQVTTRIGSCVTDFMVCFGIASIKISIVAQYAVPLILLCILGFVWCGGFLWFLGPRMFHNYWFERALFCWGWATGVVATGVTLLRIIDPEFRSKALQDYGLAYIFIAVVEIFLVSLTPVFVGLGYVGETAAVLIGVSLFIFVLSIKAGYWYNPNRTELRPGEEKINM</sequence>
<dbReference type="AlphaFoldDB" id="A0A517DQQ8"/>
<organism evidence="2 3">
    <name type="scientific">Sporomusa termitida</name>
    <dbReference type="NCBI Taxonomy" id="2377"/>
    <lineage>
        <taxon>Bacteria</taxon>
        <taxon>Bacillati</taxon>
        <taxon>Bacillota</taxon>
        <taxon>Negativicutes</taxon>
        <taxon>Selenomonadales</taxon>
        <taxon>Sporomusaceae</taxon>
        <taxon>Sporomusa</taxon>
    </lineage>
</organism>
<dbReference type="EMBL" id="CP036259">
    <property type="protein sequence ID" value="QDR79693.1"/>
    <property type="molecule type" value="Genomic_DNA"/>
</dbReference>
<dbReference type="OrthoDB" id="9801557at2"/>
<feature type="transmembrane region" description="Helical" evidence="1">
    <location>
        <begin position="37"/>
        <end position="58"/>
    </location>
</feature>
<feature type="transmembrane region" description="Helical" evidence="1">
    <location>
        <begin position="390"/>
        <end position="416"/>
    </location>
</feature>
<feature type="transmembrane region" description="Helical" evidence="1">
    <location>
        <begin position="132"/>
        <end position="155"/>
    </location>
</feature>
<accession>A0A517DQQ8</accession>
<name>A0A517DQQ8_9FIRM</name>
<evidence type="ECO:0000313" key="2">
    <source>
        <dbReference type="EMBL" id="QDR79693.1"/>
    </source>
</evidence>
<evidence type="ECO:0000313" key="3">
    <source>
        <dbReference type="Proteomes" id="UP000320776"/>
    </source>
</evidence>
<dbReference type="GO" id="GO:0015501">
    <property type="term" value="F:glutamate:sodium symporter activity"/>
    <property type="evidence" value="ECO:0007669"/>
    <property type="project" value="InterPro"/>
</dbReference>
<keyword evidence="1" id="KW-0812">Transmembrane</keyword>
<dbReference type="Pfam" id="PF03616">
    <property type="entry name" value="Glt_symporter"/>
    <property type="match status" value="1"/>
</dbReference>
<keyword evidence="3" id="KW-1185">Reference proteome</keyword>
<dbReference type="RefSeq" id="WP_144349298.1">
    <property type="nucleotide sequence ID" value="NZ_CP036259.1"/>
</dbReference>
<dbReference type="InterPro" id="IPR004445">
    <property type="entry name" value="GltS"/>
</dbReference>
<reference evidence="2 3" key="1">
    <citation type="submission" date="2019-02" db="EMBL/GenBank/DDBJ databases">
        <title>Closed genome of Sporomusa termitida DSM 4440.</title>
        <authorList>
            <person name="Poehlein A."/>
            <person name="Daniel R."/>
        </authorList>
    </citation>
    <scope>NUCLEOTIDE SEQUENCE [LARGE SCALE GENOMIC DNA]</scope>
    <source>
        <strain evidence="2 3">DSM 4440</strain>
    </source>
</reference>
<dbReference type="PANTHER" id="PTHR36178">
    <property type="entry name" value="SLR0625 PROTEIN"/>
    <property type="match status" value="1"/>
</dbReference>
<feature type="transmembrane region" description="Helical" evidence="1">
    <location>
        <begin position="326"/>
        <end position="344"/>
    </location>
</feature>
<feature type="transmembrane region" description="Helical" evidence="1">
    <location>
        <begin position="167"/>
        <end position="189"/>
    </location>
</feature>
<gene>
    <name evidence="2" type="ORF">SPTER_09830</name>
</gene>
<dbReference type="GO" id="GO:0015813">
    <property type="term" value="P:L-glutamate transmembrane transport"/>
    <property type="evidence" value="ECO:0007669"/>
    <property type="project" value="InterPro"/>
</dbReference>
<proteinExistence type="predicted"/>
<dbReference type="KEGG" id="sted:SPTER_09830"/>
<keyword evidence="1" id="KW-1133">Transmembrane helix</keyword>
<feature type="transmembrane region" description="Helical" evidence="1">
    <location>
        <begin position="422"/>
        <end position="442"/>
    </location>
</feature>
<feature type="transmembrane region" description="Helical" evidence="1">
    <location>
        <begin position="104"/>
        <end position="126"/>
    </location>
</feature>
<dbReference type="Proteomes" id="UP000320776">
    <property type="component" value="Chromosome"/>
</dbReference>